<dbReference type="EMBL" id="SDMP01000021">
    <property type="protein sequence ID" value="RYQ81611.1"/>
    <property type="molecule type" value="Genomic_DNA"/>
</dbReference>
<feature type="compositionally biased region" description="Basic and acidic residues" evidence="6">
    <location>
        <begin position="42"/>
        <end position="51"/>
    </location>
</feature>
<evidence type="ECO:0000313" key="8">
    <source>
        <dbReference type="EMBL" id="RYQ81611.1"/>
    </source>
</evidence>
<comment type="similarity">
    <text evidence="2">Belongs to the nucleobase:cation symporter-2 (NCS2) (TC 2.A.40) family.</text>
</comment>
<evidence type="ECO:0000256" key="5">
    <source>
        <dbReference type="ARBA" id="ARBA00023136"/>
    </source>
</evidence>
<keyword evidence="5 7" id="KW-0472">Membrane</keyword>
<feature type="transmembrane region" description="Helical" evidence="7">
    <location>
        <begin position="343"/>
        <end position="367"/>
    </location>
</feature>
<protein>
    <recommendedName>
        <fullName evidence="10">Nucleobase-ascorbate transporter</fullName>
    </recommendedName>
</protein>
<comment type="subcellular location">
    <subcellularLocation>
        <location evidence="1">Membrane</location>
        <topology evidence="1">Multi-pass membrane protein</topology>
    </subcellularLocation>
</comment>
<feature type="transmembrane region" description="Helical" evidence="7">
    <location>
        <begin position="698"/>
        <end position="718"/>
    </location>
</feature>
<dbReference type="InterPro" id="IPR006043">
    <property type="entry name" value="NCS2"/>
</dbReference>
<feature type="transmembrane region" description="Helical" evidence="7">
    <location>
        <begin position="499"/>
        <end position="521"/>
    </location>
</feature>
<dbReference type="STRING" id="3818.A0A444WW22"/>
<dbReference type="GO" id="GO:0022857">
    <property type="term" value="F:transmembrane transporter activity"/>
    <property type="evidence" value="ECO:0007669"/>
    <property type="project" value="InterPro"/>
</dbReference>
<feature type="region of interest" description="Disordered" evidence="6">
    <location>
        <begin position="839"/>
        <end position="864"/>
    </location>
</feature>
<evidence type="ECO:0000256" key="6">
    <source>
        <dbReference type="SAM" id="MobiDB-lite"/>
    </source>
</evidence>
<feature type="transmembrane region" description="Helical" evidence="7">
    <location>
        <begin position="387"/>
        <end position="411"/>
    </location>
</feature>
<evidence type="ECO:0000256" key="1">
    <source>
        <dbReference type="ARBA" id="ARBA00004141"/>
    </source>
</evidence>
<feature type="region of interest" description="Disordered" evidence="6">
    <location>
        <begin position="107"/>
        <end position="133"/>
    </location>
</feature>
<dbReference type="PANTHER" id="PTHR11119">
    <property type="entry name" value="XANTHINE-URACIL / VITAMIN C PERMEASE FAMILY MEMBER"/>
    <property type="match status" value="1"/>
</dbReference>
<keyword evidence="3 7" id="KW-0812">Transmembrane</keyword>
<keyword evidence="4 7" id="KW-1133">Transmembrane helix</keyword>
<dbReference type="Pfam" id="PF00860">
    <property type="entry name" value="Xan_ur_permease"/>
    <property type="match status" value="1"/>
</dbReference>
<proteinExistence type="inferred from homology"/>
<feature type="transmembrane region" description="Helical" evidence="7">
    <location>
        <begin position="647"/>
        <end position="663"/>
    </location>
</feature>
<dbReference type="Proteomes" id="UP000289738">
    <property type="component" value="Unassembled WGS sequence"/>
</dbReference>
<feature type="compositionally biased region" description="Low complexity" evidence="6">
    <location>
        <begin position="843"/>
        <end position="856"/>
    </location>
</feature>
<feature type="transmembrane region" description="Helical" evidence="7">
    <location>
        <begin position="587"/>
        <end position="609"/>
    </location>
</feature>
<feature type="compositionally biased region" description="Polar residues" evidence="6">
    <location>
        <begin position="107"/>
        <end position="123"/>
    </location>
</feature>
<feature type="region of interest" description="Disordered" evidence="6">
    <location>
        <begin position="1"/>
        <end position="51"/>
    </location>
</feature>
<feature type="region of interest" description="Disordered" evidence="6">
    <location>
        <begin position="168"/>
        <end position="201"/>
    </location>
</feature>
<evidence type="ECO:0000313" key="9">
    <source>
        <dbReference type="Proteomes" id="UP000289738"/>
    </source>
</evidence>
<evidence type="ECO:0000256" key="7">
    <source>
        <dbReference type="SAM" id="Phobius"/>
    </source>
</evidence>
<sequence>MDTGFNAEPVERGEALRKRYGGGGGGGAAPPVAGRVDPFVPRSEHSPRELRSWAKRTGFVSDYSNEVGSTSASEKFEPLERNNLHRGSSPKIEIDPILGRLRNNSGNEIQPASHGRATTTRTENVNGNSNGDGNGVALGIGRRGNENEPVLAMAPDGERKVGLRGNGNANANGMVNRDGNGHGTSVVTPVPEQKEEEDVEGDVAQGDFKVNLYPEGEEPVDGGGWPGPEELKCRLTENPGFVYLFYYGLQHYLSLAGSLVLIPIVMVPAMGGTDKDTATVISTMLFLSGITTILHSYFGTRLPLVQGSSFVYLAPAFVIANAQEYRNLTEHKFKHIMRELQGAIIIGSMFQSLLGFSGLMSLLLRLINPIVVAPTVAAVGLAFFSYGFPQAGTCIEISIPLIALVLIFTLYLRGISIFGRHLFRIYAVPLSAIIIWIYASFLTAGGAYNYKGCDPNIPSSNILLDACRKHAYTMKHCRTDVSNALSTAAWVRIPYPLQWGVPIFSFRTCIIMIIVSLVASVDSVGTYRTTSLQVNLRSPTPGVVSRGIALEGFCSILAGIWGSGTGSTTLTENMHTIDITKVGNRRVVELGAAFLILFSFMGKVGALLASIPLALAASILCFMWALTVALGLLTLQYCQSTSFRNTAIVGVSLFLGMSIPSYFQQYQPESILILPSYLVPYAAASNGPFHSGFKQLDFAINALMSMNMVVTMLVAFILDNTVPGSQQERGVYVWSRAEDFAADPSLPSEYSLPKKFAWCCCGLKCLGVSSITTPILNSPLDMHLIPRPAISLARSNGHAPAVSSRTPTNASLSVSTIIASSTSPAQFLPVKRCSKNTPKARISDSTLHSSSLHSSSPKPVILAT</sequence>
<comment type="caution">
    <text evidence="8">The sequence shown here is derived from an EMBL/GenBank/DDBJ whole genome shotgun (WGS) entry which is preliminary data.</text>
</comment>
<dbReference type="AlphaFoldDB" id="A0A444WW22"/>
<organism evidence="8 9">
    <name type="scientific">Arachis hypogaea</name>
    <name type="common">Peanut</name>
    <dbReference type="NCBI Taxonomy" id="3818"/>
    <lineage>
        <taxon>Eukaryota</taxon>
        <taxon>Viridiplantae</taxon>
        <taxon>Streptophyta</taxon>
        <taxon>Embryophyta</taxon>
        <taxon>Tracheophyta</taxon>
        <taxon>Spermatophyta</taxon>
        <taxon>Magnoliopsida</taxon>
        <taxon>eudicotyledons</taxon>
        <taxon>Gunneridae</taxon>
        <taxon>Pentapetalae</taxon>
        <taxon>rosids</taxon>
        <taxon>fabids</taxon>
        <taxon>Fabales</taxon>
        <taxon>Fabaceae</taxon>
        <taxon>Papilionoideae</taxon>
        <taxon>50 kb inversion clade</taxon>
        <taxon>dalbergioids sensu lato</taxon>
        <taxon>Dalbergieae</taxon>
        <taxon>Pterocarpus clade</taxon>
        <taxon>Arachis</taxon>
    </lineage>
</organism>
<evidence type="ECO:0000256" key="3">
    <source>
        <dbReference type="ARBA" id="ARBA00022692"/>
    </source>
</evidence>
<dbReference type="GO" id="GO:0016020">
    <property type="term" value="C:membrane"/>
    <property type="evidence" value="ECO:0007669"/>
    <property type="project" value="UniProtKB-SubCell"/>
</dbReference>
<feature type="transmembrane region" description="Helical" evidence="7">
    <location>
        <begin position="615"/>
        <end position="635"/>
    </location>
</feature>
<evidence type="ECO:0008006" key="10">
    <source>
        <dbReference type="Google" id="ProtNLM"/>
    </source>
</evidence>
<feature type="transmembrane region" description="Helical" evidence="7">
    <location>
        <begin position="278"/>
        <end position="298"/>
    </location>
</feature>
<evidence type="ECO:0000256" key="4">
    <source>
        <dbReference type="ARBA" id="ARBA00022989"/>
    </source>
</evidence>
<keyword evidence="9" id="KW-1185">Reference proteome</keyword>
<name>A0A444WW22_ARAHY</name>
<feature type="transmembrane region" description="Helical" evidence="7">
    <location>
        <begin position="423"/>
        <end position="441"/>
    </location>
</feature>
<evidence type="ECO:0000256" key="2">
    <source>
        <dbReference type="ARBA" id="ARBA00008821"/>
    </source>
</evidence>
<reference evidence="8 9" key="1">
    <citation type="submission" date="2019-01" db="EMBL/GenBank/DDBJ databases">
        <title>Sequencing of cultivated peanut Arachis hypogaea provides insights into genome evolution and oil improvement.</title>
        <authorList>
            <person name="Chen X."/>
        </authorList>
    </citation>
    <scope>NUCLEOTIDE SEQUENCE [LARGE SCALE GENOMIC DNA]</scope>
    <source>
        <strain evidence="9">cv. Fuhuasheng</strain>
        <tissue evidence="8">Leaves</tissue>
    </source>
</reference>
<gene>
    <name evidence="8" type="ORF">Ahy_Scaffold1g107498</name>
</gene>
<accession>A0A444WW22</accession>
<feature type="transmembrane region" description="Helical" evidence="7">
    <location>
        <begin position="244"/>
        <end position="266"/>
    </location>
</feature>